<dbReference type="Proteomes" id="UP000887580">
    <property type="component" value="Unplaced"/>
</dbReference>
<proteinExistence type="predicted"/>
<accession>A0AC35G6S4</accession>
<reference evidence="2" key="1">
    <citation type="submission" date="2022-11" db="UniProtKB">
        <authorList>
            <consortium name="WormBaseParasite"/>
        </authorList>
    </citation>
    <scope>IDENTIFICATION</scope>
</reference>
<sequence length="108" mass="12742">MTCKLFLCLLICCLIQLFMCQRLDAERRAKNVLPSRRHYYYRRATKFGDERYLNFEFTHEPLDSVIIPGGSSLFNCLFDFSDKQRSDVRIEWKKDGITVSPTRPVGRV</sequence>
<dbReference type="WBParaSite" id="PS1159_v2.g24577.t1">
    <property type="protein sequence ID" value="PS1159_v2.g24577.t1"/>
    <property type="gene ID" value="PS1159_v2.g24577"/>
</dbReference>
<protein>
    <submittedName>
        <fullName evidence="2">Uncharacterized protein</fullName>
    </submittedName>
</protein>
<organism evidence="1 2">
    <name type="scientific">Panagrolaimus sp. PS1159</name>
    <dbReference type="NCBI Taxonomy" id="55785"/>
    <lineage>
        <taxon>Eukaryota</taxon>
        <taxon>Metazoa</taxon>
        <taxon>Ecdysozoa</taxon>
        <taxon>Nematoda</taxon>
        <taxon>Chromadorea</taxon>
        <taxon>Rhabditida</taxon>
        <taxon>Tylenchina</taxon>
        <taxon>Panagrolaimomorpha</taxon>
        <taxon>Panagrolaimoidea</taxon>
        <taxon>Panagrolaimidae</taxon>
        <taxon>Panagrolaimus</taxon>
    </lineage>
</organism>
<name>A0AC35G6S4_9BILA</name>
<evidence type="ECO:0000313" key="2">
    <source>
        <dbReference type="WBParaSite" id="PS1159_v2.g24577.t1"/>
    </source>
</evidence>
<evidence type="ECO:0000313" key="1">
    <source>
        <dbReference type="Proteomes" id="UP000887580"/>
    </source>
</evidence>